<dbReference type="SMART" id="SM00471">
    <property type="entry name" value="HDc"/>
    <property type="match status" value="1"/>
</dbReference>
<dbReference type="NCBIfam" id="TIGR01353">
    <property type="entry name" value="dGTP_triPase"/>
    <property type="match status" value="1"/>
</dbReference>
<dbReference type="GO" id="GO:0008832">
    <property type="term" value="F:dGTPase activity"/>
    <property type="evidence" value="ECO:0007669"/>
    <property type="project" value="UniProtKB-EC"/>
</dbReference>
<name>A0ABT2EVJ0_METVO</name>
<evidence type="ECO:0000313" key="3">
    <source>
        <dbReference type="EMBL" id="MCS3921967.1"/>
    </source>
</evidence>
<dbReference type="Gene3D" id="1.10.3210.10">
    <property type="entry name" value="Hypothetical protein af1432"/>
    <property type="match status" value="1"/>
</dbReference>
<reference evidence="3" key="1">
    <citation type="submission" date="2022-08" db="EMBL/GenBank/DDBJ databases">
        <title>Genomic Encyclopedia of Type Strains, Phase V (KMG-V): Genome sequencing to study the core and pangenomes of soil and plant-associated prokaryotes.</title>
        <authorList>
            <person name="Whitman W."/>
        </authorList>
    </citation>
    <scope>NUCLEOTIDE SEQUENCE</scope>
    <source>
        <strain evidence="3">PS</strain>
    </source>
</reference>
<dbReference type="InterPro" id="IPR003607">
    <property type="entry name" value="HD/PDEase_dom"/>
</dbReference>
<dbReference type="InterPro" id="IPR051094">
    <property type="entry name" value="Diverse_Catalytic_Enzymes"/>
</dbReference>
<evidence type="ECO:0000313" key="4">
    <source>
        <dbReference type="Proteomes" id="UP001140258"/>
    </source>
</evidence>
<dbReference type="PANTHER" id="PTHR35795">
    <property type="entry name" value="SLR1885 PROTEIN"/>
    <property type="match status" value="1"/>
</dbReference>
<dbReference type="SUPFAM" id="SSF109604">
    <property type="entry name" value="HD-domain/PDEase-like"/>
    <property type="match status" value="1"/>
</dbReference>
<dbReference type="EC" id="3.1.5.1" evidence="3"/>
<organism evidence="3 4">
    <name type="scientific">Methanococcus voltae PS</name>
    <dbReference type="NCBI Taxonomy" id="523842"/>
    <lineage>
        <taxon>Archaea</taxon>
        <taxon>Methanobacteriati</taxon>
        <taxon>Methanobacteriota</taxon>
        <taxon>Methanomada group</taxon>
        <taxon>Methanococci</taxon>
        <taxon>Methanococcales</taxon>
        <taxon>Methanococcaceae</taxon>
        <taxon>Methanococcus</taxon>
    </lineage>
</organism>
<dbReference type="InterPro" id="IPR006261">
    <property type="entry name" value="dGTPase"/>
</dbReference>
<dbReference type="Proteomes" id="UP001140258">
    <property type="component" value="Unassembled WGS sequence"/>
</dbReference>
<accession>A0ABT2EVJ0</accession>
<dbReference type="InterPro" id="IPR006674">
    <property type="entry name" value="HD_domain"/>
</dbReference>
<sequence length="627" mass="73834">MNIKNYDHFRTIISEKLAQKSKETDRRFYGLEKEKMPLNSAEHPYAVRKEFERDRGRIMFSKSFRRLEHKAQIYTHEKGDHYRNRLTHTIEVSQLSRSLAKNLGLNVDLAEAIAVGHDIGHTPFGHEGERVLHEIMSGNNSLGGKIEYNLPHGGFKHNYQGLKVLDILECRHEKSFGLNLTWQVLEGVLKHTRTKLKKCANIDENDKKLRKYGDCKNCNSICYDLEKFLIDEELINKKIINAGKHYNKNFNNFLKDMACYENSVTLEGQIVAIADEIAQRQHDLDDGLRDEKLGMEYGKLLKTITEAITDILHKNSQESDEKAYSLLSELLNSLECHKQKYQELQESTENNEFYIKELFIRDIIDYFIKDVSYTSFENIYKNEHSTKDSTNPCEMEQIKNEMEKYKDFKYYPYEVITFSELGEELNKKLESIINKICLSNDVRRFDAKSEYIIKQLYKAYYNKPEQLSNAVIKIIEYRLNNAVKKYFCMLDEDSLKPNPQYCSKENNIRFLTFNFEDGISKPLELPSGEKISIVKLLKLDSLEIIKFLEEYSGEKEISTLYNKNEEERLKDYYTELLKKPFKNIDSKERYLRFILACNYIYMSSICDHIALMTDSYAKKEYKALYME</sequence>
<protein>
    <submittedName>
        <fullName evidence="3">DGTPase</fullName>
        <ecNumber evidence="3">3.1.5.1</ecNumber>
    </submittedName>
</protein>
<dbReference type="PROSITE" id="PS51831">
    <property type="entry name" value="HD"/>
    <property type="match status" value="1"/>
</dbReference>
<proteinExistence type="predicted"/>
<dbReference type="CDD" id="cd00077">
    <property type="entry name" value="HDc"/>
    <property type="match status" value="1"/>
</dbReference>
<evidence type="ECO:0000256" key="1">
    <source>
        <dbReference type="ARBA" id="ARBA00022801"/>
    </source>
</evidence>
<dbReference type="Pfam" id="PF01966">
    <property type="entry name" value="HD"/>
    <property type="match status" value="1"/>
</dbReference>
<dbReference type="RefSeq" id="WP_259050971.1">
    <property type="nucleotide sequence ID" value="NZ_JANUCQ010000002.1"/>
</dbReference>
<dbReference type="EMBL" id="JANUCQ010000002">
    <property type="protein sequence ID" value="MCS3921967.1"/>
    <property type="molecule type" value="Genomic_DNA"/>
</dbReference>
<dbReference type="PANTHER" id="PTHR35795:SF1">
    <property type="entry name" value="BIS(5'-NUCLEOSYL)-TETRAPHOSPHATASE, SYMMETRICAL"/>
    <property type="match status" value="1"/>
</dbReference>
<keyword evidence="1 3" id="KW-0378">Hydrolase</keyword>
<keyword evidence="4" id="KW-1185">Reference proteome</keyword>
<gene>
    <name evidence="3" type="ORF">M2325_000652</name>
</gene>
<comment type="caution">
    <text evidence="3">The sequence shown here is derived from an EMBL/GenBank/DDBJ whole genome shotgun (WGS) entry which is preliminary data.</text>
</comment>
<evidence type="ECO:0000259" key="2">
    <source>
        <dbReference type="PROSITE" id="PS51831"/>
    </source>
</evidence>
<feature type="domain" description="HD" evidence="2">
    <location>
        <begin position="85"/>
        <end position="211"/>
    </location>
</feature>